<dbReference type="InterPro" id="IPR050196">
    <property type="entry name" value="Cytochrome_P450_Monoox"/>
</dbReference>
<comment type="function">
    <text evidence="2">May be involved in the metabolism of insect hormones and in the breakdown of synthetic insecticides.</text>
</comment>
<dbReference type="GO" id="GO:0046872">
    <property type="term" value="F:metal ion binding"/>
    <property type="evidence" value="ECO:0007669"/>
    <property type="project" value="UniProtKB-KW"/>
</dbReference>
<keyword evidence="7 14" id="KW-0479">Metal-binding</keyword>
<comment type="similarity">
    <text evidence="5 15">Belongs to the cytochrome P450 family.</text>
</comment>
<dbReference type="Pfam" id="PF00067">
    <property type="entry name" value="p450"/>
    <property type="match status" value="1"/>
</dbReference>
<evidence type="ECO:0000256" key="3">
    <source>
        <dbReference type="ARBA" id="ARBA00004174"/>
    </source>
</evidence>
<comment type="caution">
    <text evidence="16">The sequence shown here is derived from an EMBL/GenBank/DDBJ whole genome shotgun (WGS) entry which is preliminary data.</text>
</comment>
<dbReference type="PRINTS" id="PR00385">
    <property type="entry name" value="P450"/>
</dbReference>
<organism evidence="16 17">
    <name type="scientific">Ranatra chinensis</name>
    <dbReference type="NCBI Taxonomy" id="642074"/>
    <lineage>
        <taxon>Eukaryota</taxon>
        <taxon>Metazoa</taxon>
        <taxon>Ecdysozoa</taxon>
        <taxon>Arthropoda</taxon>
        <taxon>Hexapoda</taxon>
        <taxon>Insecta</taxon>
        <taxon>Pterygota</taxon>
        <taxon>Neoptera</taxon>
        <taxon>Paraneoptera</taxon>
        <taxon>Hemiptera</taxon>
        <taxon>Heteroptera</taxon>
        <taxon>Panheteroptera</taxon>
        <taxon>Nepomorpha</taxon>
        <taxon>Nepidae</taxon>
        <taxon>Ranatrinae</taxon>
        <taxon>Ranatra</taxon>
    </lineage>
</organism>
<dbReference type="GO" id="GO:0004497">
    <property type="term" value="F:monooxygenase activity"/>
    <property type="evidence" value="ECO:0007669"/>
    <property type="project" value="UniProtKB-KW"/>
</dbReference>
<keyword evidence="17" id="KW-1185">Reference proteome</keyword>
<evidence type="ECO:0000256" key="6">
    <source>
        <dbReference type="ARBA" id="ARBA00022617"/>
    </source>
</evidence>
<dbReference type="InterPro" id="IPR017972">
    <property type="entry name" value="Cyt_P450_CS"/>
</dbReference>
<dbReference type="PRINTS" id="PR00465">
    <property type="entry name" value="EP450IV"/>
</dbReference>
<gene>
    <name evidence="16" type="ORF">AAG570_008696</name>
</gene>
<dbReference type="SUPFAM" id="SSF48264">
    <property type="entry name" value="Cytochrome P450"/>
    <property type="match status" value="1"/>
</dbReference>
<dbReference type="Proteomes" id="UP001558652">
    <property type="component" value="Unassembled WGS sequence"/>
</dbReference>
<reference evidence="16 17" key="1">
    <citation type="submission" date="2024-07" db="EMBL/GenBank/DDBJ databases">
        <title>Chromosome-level genome assembly of the water stick insect Ranatra chinensis (Heteroptera: Nepidae).</title>
        <authorList>
            <person name="Liu X."/>
        </authorList>
    </citation>
    <scope>NUCLEOTIDE SEQUENCE [LARGE SCALE GENOMIC DNA]</scope>
    <source>
        <strain evidence="16">Cailab_2021Rc</strain>
        <tissue evidence="16">Muscle</tissue>
    </source>
</reference>
<evidence type="ECO:0000313" key="16">
    <source>
        <dbReference type="EMBL" id="KAL1138633.1"/>
    </source>
</evidence>
<feature type="binding site" description="axial binding residue" evidence="14">
    <location>
        <position position="124"/>
    </location>
    <ligand>
        <name>heme</name>
        <dbReference type="ChEBI" id="CHEBI:30413"/>
    </ligand>
    <ligandPart>
        <name>Fe</name>
        <dbReference type="ChEBI" id="CHEBI:18248"/>
    </ligandPart>
</feature>
<keyword evidence="10 15" id="KW-0560">Oxidoreductase</keyword>
<evidence type="ECO:0000256" key="14">
    <source>
        <dbReference type="PIRSR" id="PIRSR602403-1"/>
    </source>
</evidence>
<keyword evidence="9" id="KW-0492">Microsome</keyword>
<dbReference type="Gene3D" id="1.10.630.10">
    <property type="entry name" value="Cytochrome P450"/>
    <property type="match status" value="1"/>
</dbReference>
<evidence type="ECO:0000256" key="13">
    <source>
        <dbReference type="ARBA" id="ARBA00023136"/>
    </source>
</evidence>
<comment type="subcellular location">
    <subcellularLocation>
        <location evidence="4">Endoplasmic reticulum membrane</location>
        <topology evidence="4">Peripheral membrane protein</topology>
    </subcellularLocation>
    <subcellularLocation>
        <location evidence="3">Microsome membrane</location>
        <topology evidence="3">Peripheral membrane protein</topology>
    </subcellularLocation>
</comment>
<keyword evidence="8" id="KW-0256">Endoplasmic reticulum</keyword>
<evidence type="ECO:0000256" key="1">
    <source>
        <dbReference type="ARBA" id="ARBA00001971"/>
    </source>
</evidence>
<name>A0ABD0YRL7_9HEMI</name>
<evidence type="ECO:0000256" key="15">
    <source>
        <dbReference type="RuleBase" id="RU000461"/>
    </source>
</evidence>
<dbReference type="PANTHER" id="PTHR24291:SF189">
    <property type="entry name" value="CYTOCHROME P450 4C3-RELATED"/>
    <property type="match status" value="1"/>
</dbReference>
<dbReference type="PANTHER" id="PTHR24291">
    <property type="entry name" value="CYTOCHROME P450 FAMILY 4"/>
    <property type="match status" value="1"/>
</dbReference>
<evidence type="ECO:0000256" key="12">
    <source>
        <dbReference type="ARBA" id="ARBA00023033"/>
    </source>
</evidence>
<protein>
    <recommendedName>
        <fullName evidence="18">Cytochrome P450</fullName>
    </recommendedName>
</protein>
<evidence type="ECO:0000256" key="4">
    <source>
        <dbReference type="ARBA" id="ARBA00004406"/>
    </source>
</evidence>
<evidence type="ECO:0000256" key="5">
    <source>
        <dbReference type="ARBA" id="ARBA00010617"/>
    </source>
</evidence>
<evidence type="ECO:0000256" key="7">
    <source>
        <dbReference type="ARBA" id="ARBA00022723"/>
    </source>
</evidence>
<dbReference type="InterPro" id="IPR036396">
    <property type="entry name" value="Cyt_P450_sf"/>
</dbReference>
<evidence type="ECO:0000313" key="17">
    <source>
        <dbReference type="Proteomes" id="UP001558652"/>
    </source>
</evidence>
<dbReference type="InterPro" id="IPR002403">
    <property type="entry name" value="Cyt_P450_E_grp-IV"/>
</dbReference>
<evidence type="ECO:0000256" key="8">
    <source>
        <dbReference type="ARBA" id="ARBA00022824"/>
    </source>
</evidence>
<evidence type="ECO:0000256" key="11">
    <source>
        <dbReference type="ARBA" id="ARBA00023004"/>
    </source>
</evidence>
<keyword evidence="13" id="KW-0472">Membrane</keyword>
<sequence>MLGIHQDIQEKVLEEIDTVFGDSNREVTLEDLPKLVYLEQVIKETLRMWPPAAIILRNIDEDVKLSNCILPAGCTAALAAYALHMDEKIYPNPKKFDPSRFTPENIASRHKYSFLPFSGGPRSCIGSKYAMLSMKTTLSSFLRRYRVYSTCKIEDIRLELGLLMMSVDGYPVQIKERIPIVM</sequence>
<keyword evidence="12 15" id="KW-0503">Monooxygenase</keyword>
<comment type="cofactor">
    <cofactor evidence="1 14">
        <name>heme</name>
        <dbReference type="ChEBI" id="CHEBI:30413"/>
    </cofactor>
</comment>
<evidence type="ECO:0000256" key="10">
    <source>
        <dbReference type="ARBA" id="ARBA00023002"/>
    </source>
</evidence>
<evidence type="ECO:0008006" key="18">
    <source>
        <dbReference type="Google" id="ProtNLM"/>
    </source>
</evidence>
<dbReference type="EMBL" id="JBFDAA010000003">
    <property type="protein sequence ID" value="KAL1138633.1"/>
    <property type="molecule type" value="Genomic_DNA"/>
</dbReference>
<evidence type="ECO:0000256" key="9">
    <source>
        <dbReference type="ARBA" id="ARBA00022848"/>
    </source>
</evidence>
<keyword evidence="6 14" id="KW-0349">Heme</keyword>
<evidence type="ECO:0000256" key="2">
    <source>
        <dbReference type="ARBA" id="ARBA00003690"/>
    </source>
</evidence>
<keyword evidence="11 14" id="KW-0408">Iron</keyword>
<proteinExistence type="inferred from homology"/>
<dbReference type="GO" id="GO:0005789">
    <property type="term" value="C:endoplasmic reticulum membrane"/>
    <property type="evidence" value="ECO:0007669"/>
    <property type="project" value="UniProtKB-SubCell"/>
</dbReference>
<accession>A0ABD0YRL7</accession>
<dbReference type="PROSITE" id="PS00086">
    <property type="entry name" value="CYTOCHROME_P450"/>
    <property type="match status" value="1"/>
</dbReference>
<dbReference type="InterPro" id="IPR001128">
    <property type="entry name" value="Cyt_P450"/>
</dbReference>
<dbReference type="AlphaFoldDB" id="A0ABD0YRL7"/>